<feature type="region of interest" description="Disordered" evidence="4">
    <location>
        <begin position="1"/>
        <end position="23"/>
    </location>
</feature>
<keyword evidence="3" id="KW-0804">Transcription</keyword>
<reference evidence="6 7" key="1">
    <citation type="submission" date="2016-10" db="EMBL/GenBank/DDBJ databases">
        <authorList>
            <person name="de Groot N.N."/>
        </authorList>
    </citation>
    <scope>NUCLEOTIDE SEQUENCE [LARGE SCALE GENOMIC DNA]</scope>
    <source>
        <strain evidence="6 7">NP_1H</strain>
    </source>
</reference>
<dbReference type="AlphaFoldDB" id="A0A1G8IWD9"/>
<dbReference type="SMART" id="SM00866">
    <property type="entry name" value="UTRA"/>
    <property type="match status" value="1"/>
</dbReference>
<dbReference type="SUPFAM" id="SSF64288">
    <property type="entry name" value="Chorismate lyase-like"/>
    <property type="match status" value="1"/>
</dbReference>
<proteinExistence type="predicted"/>
<dbReference type="PANTHER" id="PTHR44846">
    <property type="entry name" value="MANNOSYL-D-GLYCERATE TRANSPORT/METABOLISM SYSTEM REPRESSOR MNGR-RELATED"/>
    <property type="match status" value="1"/>
</dbReference>
<dbReference type="GO" id="GO:0045892">
    <property type="term" value="P:negative regulation of DNA-templated transcription"/>
    <property type="evidence" value="ECO:0007669"/>
    <property type="project" value="TreeGrafter"/>
</dbReference>
<dbReference type="GO" id="GO:0003700">
    <property type="term" value="F:DNA-binding transcription factor activity"/>
    <property type="evidence" value="ECO:0007669"/>
    <property type="project" value="InterPro"/>
</dbReference>
<gene>
    <name evidence="6" type="ORF">SAMN04488693_107186</name>
</gene>
<feature type="domain" description="HTH gntR-type" evidence="5">
    <location>
        <begin position="23"/>
        <end position="90"/>
    </location>
</feature>
<evidence type="ECO:0000256" key="2">
    <source>
        <dbReference type="ARBA" id="ARBA00023125"/>
    </source>
</evidence>
<name>A0A1G8IWD9_9MICC</name>
<keyword evidence="7" id="KW-1185">Reference proteome</keyword>
<evidence type="ECO:0000256" key="1">
    <source>
        <dbReference type="ARBA" id="ARBA00023015"/>
    </source>
</evidence>
<dbReference type="InterPro" id="IPR028978">
    <property type="entry name" value="Chorismate_lyase_/UTRA_dom_sf"/>
</dbReference>
<dbReference type="Pfam" id="PF00392">
    <property type="entry name" value="GntR"/>
    <property type="match status" value="1"/>
</dbReference>
<sequence>MDTQEQASFPAERSAPRGGSRRAPLWKKVSADLRDEVLGGVFDSGFPGELELAKRYGVSRGTIRAALRPLREAGQITAHPGRKPAVIAGKSTAYGPIYSLLASIRESGLHHSSVVLAQHLVRDASVAGKMSLEADTEFFHLSRVRLADEEPLGLDQVWLPTAVAAKLMQSDFTEAALYAELEKRCGIVLDGGTEQLTAVAASADQASRLNCAEGMPLLLIERTGCYRARTLEFRRSYILGERITIATSFGCKAGPDSRPD</sequence>
<dbReference type="CDD" id="cd07377">
    <property type="entry name" value="WHTH_GntR"/>
    <property type="match status" value="1"/>
</dbReference>
<keyword evidence="2" id="KW-0238">DNA-binding</keyword>
<evidence type="ECO:0000259" key="5">
    <source>
        <dbReference type="PROSITE" id="PS50949"/>
    </source>
</evidence>
<organism evidence="6 7">
    <name type="scientific">Arthrobacter subterraneus</name>
    <dbReference type="NCBI Taxonomy" id="335973"/>
    <lineage>
        <taxon>Bacteria</taxon>
        <taxon>Bacillati</taxon>
        <taxon>Actinomycetota</taxon>
        <taxon>Actinomycetes</taxon>
        <taxon>Micrococcales</taxon>
        <taxon>Micrococcaceae</taxon>
        <taxon>Arthrobacter</taxon>
    </lineage>
</organism>
<dbReference type="RefSeq" id="WP_281241705.1">
    <property type="nucleotide sequence ID" value="NZ_FNDT01000007.1"/>
</dbReference>
<evidence type="ECO:0000313" key="6">
    <source>
        <dbReference type="EMBL" id="SDI23375.1"/>
    </source>
</evidence>
<dbReference type="EMBL" id="FNDT01000007">
    <property type="protein sequence ID" value="SDI23375.1"/>
    <property type="molecule type" value="Genomic_DNA"/>
</dbReference>
<dbReference type="InterPro" id="IPR050679">
    <property type="entry name" value="Bact_HTH_transcr_reg"/>
</dbReference>
<keyword evidence="1" id="KW-0805">Transcription regulation</keyword>
<dbReference type="PRINTS" id="PR00035">
    <property type="entry name" value="HTHGNTR"/>
</dbReference>
<dbReference type="Gene3D" id="3.40.1410.10">
    <property type="entry name" value="Chorismate lyase-like"/>
    <property type="match status" value="1"/>
</dbReference>
<protein>
    <submittedName>
        <fullName evidence="6">Transcriptional regulator, GntR family</fullName>
    </submittedName>
</protein>
<dbReference type="SUPFAM" id="SSF46785">
    <property type="entry name" value="Winged helix' DNA-binding domain"/>
    <property type="match status" value="1"/>
</dbReference>
<dbReference type="InterPro" id="IPR036388">
    <property type="entry name" value="WH-like_DNA-bd_sf"/>
</dbReference>
<dbReference type="STRING" id="335973.SAMN04488693_107186"/>
<evidence type="ECO:0000256" key="4">
    <source>
        <dbReference type="SAM" id="MobiDB-lite"/>
    </source>
</evidence>
<dbReference type="InterPro" id="IPR011663">
    <property type="entry name" value="UTRA"/>
</dbReference>
<evidence type="ECO:0000256" key="3">
    <source>
        <dbReference type="ARBA" id="ARBA00023163"/>
    </source>
</evidence>
<dbReference type="GO" id="GO:0003677">
    <property type="term" value="F:DNA binding"/>
    <property type="evidence" value="ECO:0007669"/>
    <property type="project" value="UniProtKB-KW"/>
</dbReference>
<accession>A0A1G8IWD9</accession>
<dbReference type="InterPro" id="IPR000524">
    <property type="entry name" value="Tscrpt_reg_HTH_GntR"/>
</dbReference>
<dbReference type="PANTHER" id="PTHR44846:SF1">
    <property type="entry name" value="MANNOSYL-D-GLYCERATE TRANSPORT_METABOLISM SYSTEM REPRESSOR MNGR-RELATED"/>
    <property type="match status" value="1"/>
</dbReference>
<dbReference type="PROSITE" id="PS50949">
    <property type="entry name" value="HTH_GNTR"/>
    <property type="match status" value="1"/>
</dbReference>
<dbReference type="InterPro" id="IPR036390">
    <property type="entry name" value="WH_DNA-bd_sf"/>
</dbReference>
<dbReference type="Proteomes" id="UP000199258">
    <property type="component" value="Unassembled WGS sequence"/>
</dbReference>
<dbReference type="Gene3D" id="1.10.10.10">
    <property type="entry name" value="Winged helix-like DNA-binding domain superfamily/Winged helix DNA-binding domain"/>
    <property type="match status" value="1"/>
</dbReference>
<dbReference type="Pfam" id="PF07702">
    <property type="entry name" value="UTRA"/>
    <property type="match status" value="1"/>
</dbReference>
<evidence type="ECO:0000313" key="7">
    <source>
        <dbReference type="Proteomes" id="UP000199258"/>
    </source>
</evidence>